<name>A0A7R8ZZK8_9CRUS</name>
<keyword evidence="8" id="KW-0966">Cell projection</keyword>
<dbReference type="InterPro" id="IPR051570">
    <property type="entry name" value="TBC1_cilium_biogenesis"/>
</dbReference>
<keyword evidence="4" id="KW-0853">WD repeat</keyword>
<dbReference type="PANTHER" id="PTHR19853">
    <property type="entry name" value="WD REPEAT CONTAINING PROTEIN 3 WDR3"/>
    <property type="match status" value="1"/>
</dbReference>
<dbReference type="InterPro" id="IPR028909">
    <property type="entry name" value="bL21-like"/>
</dbReference>
<keyword evidence="3" id="KW-0963">Cytoplasm</keyword>
<keyword evidence="13" id="KW-1185">Reference proteome</keyword>
<evidence type="ECO:0000256" key="4">
    <source>
        <dbReference type="ARBA" id="ARBA00022574"/>
    </source>
</evidence>
<dbReference type="GO" id="GO:0060271">
    <property type="term" value="P:cilium assembly"/>
    <property type="evidence" value="ECO:0007669"/>
    <property type="project" value="TreeGrafter"/>
</dbReference>
<gene>
    <name evidence="12" type="ORF">DSTB1V02_LOCUS2730</name>
</gene>
<dbReference type="OrthoDB" id="5578278at2759"/>
<dbReference type="EMBL" id="CAJPEV010000316">
    <property type="protein sequence ID" value="CAG0883875.1"/>
    <property type="molecule type" value="Genomic_DNA"/>
</dbReference>
<evidence type="ECO:0000256" key="6">
    <source>
        <dbReference type="ARBA" id="ARBA00023054"/>
    </source>
</evidence>
<comment type="subcellular location">
    <subcellularLocation>
        <location evidence="1">Cell projection</location>
        <location evidence="1">Cilium</location>
    </subcellularLocation>
    <subcellularLocation>
        <location evidence="2">Cytoplasm</location>
        <location evidence="2">Cytoskeleton</location>
    </subcellularLocation>
</comment>
<reference evidence="12" key="1">
    <citation type="submission" date="2020-11" db="EMBL/GenBank/DDBJ databases">
        <authorList>
            <person name="Tran Van P."/>
        </authorList>
    </citation>
    <scope>NUCLEOTIDE SEQUENCE</scope>
</reference>
<dbReference type="GO" id="GO:0005840">
    <property type="term" value="C:ribosome"/>
    <property type="evidence" value="ECO:0007669"/>
    <property type="project" value="InterPro"/>
</dbReference>
<evidence type="ECO:0000259" key="11">
    <source>
        <dbReference type="PROSITE" id="PS50086"/>
    </source>
</evidence>
<sequence>MNSFTGLDGSRRSKRVKIDRNELREILQEYWELPAKYRAHIWQKVLQLPGNGACLAKFLKKGKIHSAYEKIAEHYPLENKALMSTFQRVCSALACWCPIFAAADYLPVFIFPFVHFLRHNILAAFETVVTIIVNLCGDWFEYWPQLPFHVLASVESLLLEQDSKLVQHFRQHKITTAQYAWPLLSTALSEVLTKDEWLCIWDHILVNPSSFFICIVVSYNILLRNSIFLLSTSEEFKLFYGNENALDIRQLLKKAYTIHQSLSLTEGASNFTPLPTGSYPMFTKFPVYSVNRLIAKKEEIQKEETQLEHEEEQLQRRKTELETLEAEERRLIDVMEHLAESETMAQRLIEDEEKTIGRKKSRLSKLRRSVSEQEQFIPQLEHARDLRHSVLSAQQRVHALQSELMRKRREAADLASGFDISTEMASRSSRLQTSQATPEVLTQPLGSRSRKRKACSGVVAQGTIFAQRTVGILCGLNHGSVSHQITSYYAVSSGYKLKVKVPPVPKLQSTGRTHQNPIAVRTGSKKWTPGVPVYKVPMEDQEVMVEDSGESKQVTREVLTRINEQIKDHSHSRLFAVVKMASWQYKVTVNDLIAPQIWLEADIGDRIVLEKVLLVGGREWSLIGQPILPKDLVRIEATVVEKTLTHTFTSFFMIKRKRHRRMHFFKYPLAVLRINSIEMKRPLHSP</sequence>
<dbReference type="InterPro" id="IPR035969">
    <property type="entry name" value="Rab-GAP_TBC_sf"/>
</dbReference>
<evidence type="ECO:0000256" key="1">
    <source>
        <dbReference type="ARBA" id="ARBA00004138"/>
    </source>
</evidence>
<dbReference type="GO" id="GO:0005737">
    <property type="term" value="C:cytoplasm"/>
    <property type="evidence" value="ECO:0007669"/>
    <property type="project" value="UniProtKB-ARBA"/>
</dbReference>
<evidence type="ECO:0000256" key="3">
    <source>
        <dbReference type="ARBA" id="ARBA00022490"/>
    </source>
</evidence>
<dbReference type="InterPro" id="IPR000195">
    <property type="entry name" value="Rab-GAP-TBC_dom"/>
</dbReference>
<keyword evidence="7" id="KW-0206">Cytoskeleton</keyword>
<accession>A0A7R8ZZK8</accession>
<proteinExistence type="predicted"/>
<dbReference type="PROSITE" id="PS50086">
    <property type="entry name" value="TBC_RABGAP"/>
    <property type="match status" value="1"/>
</dbReference>
<dbReference type="Gene3D" id="1.10.472.80">
    <property type="entry name" value="Ypt/Rab-GAP domain of gyp1p, domain 3"/>
    <property type="match status" value="1"/>
</dbReference>
<feature type="region of interest" description="Disordered" evidence="10">
    <location>
        <begin position="426"/>
        <end position="448"/>
    </location>
</feature>
<evidence type="ECO:0000256" key="5">
    <source>
        <dbReference type="ARBA" id="ARBA00022737"/>
    </source>
</evidence>
<evidence type="ECO:0000256" key="8">
    <source>
        <dbReference type="ARBA" id="ARBA00023273"/>
    </source>
</evidence>
<feature type="domain" description="Rab-GAP TBC" evidence="11">
    <location>
        <begin position="32"/>
        <end position="208"/>
    </location>
</feature>
<evidence type="ECO:0000256" key="2">
    <source>
        <dbReference type="ARBA" id="ARBA00004245"/>
    </source>
</evidence>
<organism evidence="12">
    <name type="scientific">Darwinula stevensoni</name>
    <dbReference type="NCBI Taxonomy" id="69355"/>
    <lineage>
        <taxon>Eukaryota</taxon>
        <taxon>Metazoa</taxon>
        <taxon>Ecdysozoa</taxon>
        <taxon>Arthropoda</taxon>
        <taxon>Crustacea</taxon>
        <taxon>Oligostraca</taxon>
        <taxon>Ostracoda</taxon>
        <taxon>Podocopa</taxon>
        <taxon>Podocopida</taxon>
        <taxon>Darwinulocopina</taxon>
        <taxon>Darwinuloidea</taxon>
        <taxon>Darwinulidae</taxon>
        <taxon>Darwinula</taxon>
    </lineage>
</organism>
<evidence type="ECO:0000313" key="12">
    <source>
        <dbReference type="EMBL" id="CAD7242785.1"/>
    </source>
</evidence>
<feature type="compositionally biased region" description="Polar residues" evidence="10">
    <location>
        <begin position="426"/>
        <end position="437"/>
    </location>
</feature>
<protein>
    <recommendedName>
        <fullName evidence="11">Rab-GAP TBC domain-containing protein</fullName>
    </recommendedName>
</protein>
<evidence type="ECO:0000313" key="13">
    <source>
        <dbReference type="Proteomes" id="UP000677054"/>
    </source>
</evidence>
<evidence type="ECO:0000256" key="10">
    <source>
        <dbReference type="SAM" id="MobiDB-lite"/>
    </source>
</evidence>
<dbReference type="Pfam" id="PF00829">
    <property type="entry name" value="Ribosomal_L21p"/>
    <property type="match status" value="1"/>
</dbReference>
<dbReference type="Proteomes" id="UP000677054">
    <property type="component" value="Unassembled WGS sequence"/>
</dbReference>
<dbReference type="InterPro" id="IPR036164">
    <property type="entry name" value="bL21-like_sf"/>
</dbReference>
<feature type="coiled-coil region" evidence="9">
    <location>
        <begin position="290"/>
        <end position="410"/>
    </location>
</feature>
<evidence type="ECO:0000256" key="9">
    <source>
        <dbReference type="SAM" id="Coils"/>
    </source>
</evidence>
<dbReference type="EMBL" id="LR899833">
    <property type="protein sequence ID" value="CAD7242785.1"/>
    <property type="molecule type" value="Genomic_DNA"/>
</dbReference>
<dbReference type="PANTHER" id="PTHR19853:SF1">
    <property type="entry name" value="TBC1 DOMAIN FAMILY MEMBER 31"/>
    <property type="match status" value="1"/>
</dbReference>
<keyword evidence="5" id="KW-0677">Repeat</keyword>
<keyword evidence="6 9" id="KW-0175">Coiled coil</keyword>
<dbReference type="SUPFAM" id="SSF141091">
    <property type="entry name" value="L21p-like"/>
    <property type="match status" value="1"/>
</dbReference>
<dbReference type="GO" id="GO:0036064">
    <property type="term" value="C:ciliary basal body"/>
    <property type="evidence" value="ECO:0007669"/>
    <property type="project" value="TreeGrafter"/>
</dbReference>
<dbReference type="SUPFAM" id="SSF47923">
    <property type="entry name" value="Ypt/Rab-GAP domain of gyp1p"/>
    <property type="match status" value="1"/>
</dbReference>
<dbReference type="AlphaFoldDB" id="A0A7R8ZZK8"/>
<evidence type="ECO:0000256" key="7">
    <source>
        <dbReference type="ARBA" id="ARBA00023212"/>
    </source>
</evidence>